<evidence type="ECO:0000256" key="3">
    <source>
        <dbReference type="ARBA" id="ARBA00022989"/>
    </source>
</evidence>
<evidence type="ECO:0000256" key="2">
    <source>
        <dbReference type="ARBA" id="ARBA00022692"/>
    </source>
</evidence>
<dbReference type="PROSITE" id="PS51869">
    <property type="entry name" value="APP_E1"/>
    <property type="match status" value="1"/>
</dbReference>
<feature type="chain" id="PRO_5020655463" description="E1 domain-containing protein" evidence="6">
    <location>
        <begin position="20"/>
        <end position="436"/>
    </location>
</feature>
<dbReference type="AlphaFoldDB" id="A0A4U8UK68"/>
<evidence type="ECO:0000256" key="6">
    <source>
        <dbReference type="SAM" id="SignalP"/>
    </source>
</evidence>
<keyword evidence="2" id="KW-0812">Transmembrane</keyword>
<feature type="region of interest" description="CuBD subdomain" evidence="5">
    <location>
        <begin position="117"/>
        <end position="189"/>
    </location>
</feature>
<feature type="region of interest" description="GFLD subdomain" evidence="5">
    <location>
        <begin position="19"/>
        <end position="109"/>
    </location>
</feature>
<keyword evidence="6" id="KW-0732">Signal</keyword>
<evidence type="ECO:0000256" key="5">
    <source>
        <dbReference type="PROSITE-ProRule" id="PRU01217"/>
    </source>
</evidence>
<dbReference type="GO" id="GO:0007409">
    <property type="term" value="P:axonogenesis"/>
    <property type="evidence" value="ECO:0007669"/>
    <property type="project" value="TreeGrafter"/>
</dbReference>
<keyword evidence="9" id="KW-1185">Reference proteome</keyword>
<reference evidence="8 9" key="2">
    <citation type="journal article" date="2019" name="G3 (Bethesda)">
        <title>Hybrid Assembly of the Genome of the Entomopathogenic Nematode Steinernema carpocapsae Identifies the X-Chromosome.</title>
        <authorList>
            <person name="Serra L."/>
            <person name="Macchietto M."/>
            <person name="Macias-Munoz A."/>
            <person name="McGill C.J."/>
            <person name="Rodriguez I.M."/>
            <person name="Rodriguez B."/>
            <person name="Murad R."/>
            <person name="Mortazavi A."/>
        </authorList>
    </citation>
    <scope>NUCLEOTIDE SEQUENCE [LARGE SCALE GENOMIC DNA]</scope>
    <source>
        <strain evidence="8 9">ALL</strain>
    </source>
</reference>
<dbReference type="InterPro" id="IPR015849">
    <property type="entry name" value="Amyloid_glyco_heparin-bd"/>
</dbReference>
<dbReference type="SUPFAM" id="SSF56491">
    <property type="entry name" value="A heparin-binding domain"/>
    <property type="match status" value="1"/>
</dbReference>
<dbReference type="Pfam" id="PF02177">
    <property type="entry name" value="APP_N"/>
    <property type="match status" value="1"/>
</dbReference>
<dbReference type="PANTHER" id="PTHR23103:SF15">
    <property type="entry name" value="AMYLOID-BETA-LIKE PROTEIN"/>
    <property type="match status" value="1"/>
</dbReference>
<dbReference type="GO" id="GO:0008201">
    <property type="term" value="F:heparin binding"/>
    <property type="evidence" value="ECO:0007669"/>
    <property type="project" value="UniProtKB-UniRule"/>
</dbReference>
<keyword evidence="3" id="KW-1133">Transmembrane helix</keyword>
<feature type="signal peptide" evidence="6">
    <location>
        <begin position="1"/>
        <end position="19"/>
    </location>
</feature>
<dbReference type="PANTHER" id="PTHR23103">
    <property type="entry name" value="ALZHEIMER'S DISEASE BETA-AMYLOID RELATED"/>
    <property type="match status" value="1"/>
</dbReference>
<dbReference type="STRING" id="34508.A0A4U8UK68"/>
<evidence type="ECO:0000313" key="8">
    <source>
        <dbReference type="EMBL" id="TMS33304.1"/>
    </source>
</evidence>
<feature type="disulfide bond" evidence="5">
    <location>
        <begin position="60"/>
        <end position="104"/>
    </location>
</feature>
<evidence type="ECO:0000256" key="4">
    <source>
        <dbReference type="ARBA" id="ARBA00023136"/>
    </source>
</evidence>
<dbReference type="GO" id="GO:0007417">
    <property type="term" value="P:central nervous system development"/>
    <property type="evidence" value="ECO:0007669"/>
    <property type="project" value="TreeGrafter"/>
</dbReference>
<gene>
    <name evidence="8" type="ORF">L596_001063</name>
</gene>
<protein>
    <recommendedName>
        <fullName evidence="7">E1 domain-containing protein</fullName>
    </recommendedName>
</protein>
<dbReference type="InterPro" id="IPR008155">
    <property type="entry name" value="Amyloid_glyco"/>
</dbReference>
<accession>A0A4U8UK68</accession>
<organism evidence="8 9">
    <name type="scientific">Steinernema carpocapsae</name>
    <name type="common">Entomopathogenic nematode</name>
    <dbReference type="NCBI Taxonomy" id="34508"/>
    <lineage>
        <taxon>Eukaryota</taxon>
        <taxon>Metazoa</taxon>
        <taxon>Ecdysozoa</taxon>
        <taxon>Nematoda</taxon>
        <taxon>Chromadorea</taxon>
        <taxon>Rhabditida</taxon>
        <taxon>Tylenchina</taxon>
        <taxon>Panagrolaimomorpha</taxon>
        <taxon>Strongyloidoidea</taxon>
        <taxon>Steinernematidae</taxon>
        <taxon>Steinernema</taxon>
    </lineage>
</organism>
<evidence type="ECO:0000256" key="1">
    <source>
        <dbReference type="ARBA" id="ARBA00004479"/>
    </source>
</evidence>
<reference evidence="8 9" key="1">
    <citation type="journal article" date="2015" name="Genome Biol.">
        <title>Comparative genomics of Steinernema reveals deeply conserved gene regulatory networks.</title>
        <authorList>
            <person name="Dillman A.R."/>
            <person name="Macchietto M."/>
            <person name="Porter C.F."/>
            <person name="Rogers A."/>
            <person name="Williams B."/>
            <person name="Antoshechkin I."/>
            <person name="Lee M.M."/>
            <person name="Goodwin Z."/>
            <person name="Lu X."/>
            <person name="Lewis E.E."/>
            <person name="Goodrich-Blair H."/>
            <person name="Stock S.P."/>
            <person name="Adams B.J."/>
            <person name="Sternberg P.W."/>
            <person name="Mortazavi A."/>
        </authorList>
    </citation>
    <scope>NUCLEOTIDE SEQUENCE [LARGE SCALE GENOMIC DNA]</scope>
    <source>
        <strain evidence="8 9">ALL</strain>
    </source>
</reference>
<sequence length="436" mass="51157">MTIVNVLFLLLITIDVIFAESNFMVAFRCGFPNQFKGLDQIWKSDPSPCLDDEADILNLCKEISENRFIVAVQKYAHHVILKNWLPLEHQNDSSSTYHTRPYMCLETFENRNSLSYDQFCVLDKFFGKRRHKDVWLDEAAKRCGQNQDMELYSYALLRDKRGVHQDELLSEIHEKQKDYVGIEYVCCPEDLSNLQIFETAYSSSYKRYSTSLMAVIVTRVRKQRVFELMLENDPDEAPRYKNKIDLKFEEEVAQVKQHLAHQVEKYETKTGILLEDQLYGFSLESNGTEDEVLNTAEEALKTLVVKRNELLKDLDFVNNENRLLDKIGFELEKIDRSADRLLDELPGTLFEKGFAFWSKIRPKTRVTINGVRNVEWIYSLNDTELTAAFIDYRWMVHRRMHSDGKISDRNISAKQRLSYELGVDLGMMAWTTYMQF</sequence>
<comment type="caution">
    <text evidence="8">The sequence shown here is derived from an EMBL/GenBank/DDBJ whole genome shotgun (WGS) entry which is preliminary data.</text>
</comment>
<proteinExistence type="inferred from homology"/>
<feature type="domain" description="E1" evidence="7">
    <location>
        <begin position="19"/>
        <end position="189"/>
    </location>
</feature>
<comment type="similarity">
    <text evidence="5">Belongs to the APP family.</text>
</comment>
<comment type="subcellular location">
    <subcellularLocation>
        <location evidence="1">Membrane</location>
        <topology evidence="1">Single-pass type I membrane protein</topology>
    </subcellularLocation>
</comment>
<evidence type="ECO:0000313" key="9">
    <source>
        <dbReference type="Proteomes" id="UP000298663"/>
    </source>
</evidence>
<dbReference type="Proteomes" id="UP000298663">
    <property type="component" value="Unassembled WGS sequence"/>
</dbReference>
<evidence type="ECO:0000259" key="7">
    <source>
        <dbReference type="PROSITE" id="PS51869"/>
    </source>
</evidence>
<dbReference type="OrthoDB" id="6147836at2759"/>
<dbReference type="SMART" id="SM00006">
    <property type="entry name" value="A4_EXTRA"/>
    <property type="match status" value="1"/>
</dbReference>
<dbReference type="GO" id="GO:0016020">
    <property type="term" value="C:membrane"/>
    <property type="evidence" value="ECO:0007669"/>
    <property type="project" value="UniProtKB-SubCell"/>
</dbReference>
<comment type="caution">
    <text evidence="5">Lacks conserved residue(s) required for the propagation of feature annotation.</text>
</comment>
<dbReference type="InterPro" id="IPR008154">
    <property type="entry name" value="Amyloid_glyco_extra"/>
</dbReference>
<dbReference type="InterPro" id="IPR036454">
    <property type="entry name" value="Amyloid_glyco_heparin-bd_sf"/>
</dbReference>
<dbReference type="EMBL" id="AZBU02000001">
    <property type="protein sequence ID" value="TMS33304.1"/>
    <property type="molecule type" value="Genomic_DNA"/>
</dbReference>
<keyword evidence="5" id="KW-1015">Disulfide bond</keyword>
<name>A0A4U8UK68_STECR</name>
<dbReference type="Gene3D" id="3.90.570.10">
    <property type="entry name" value="Amyloidogenic glycoprotein, heparin-binding domain"/>
    <property type="match status" value="1"/>
</dbReference>
<keyword evidence="4" id="KW-0472">Membrane</keyword>